<dbReference type="Pfam" id="PF04098">
    <property type="entry name" value="Rad52_Rad22"/>
    <property type="match status" value="1"/>
</dbReference>
<evidence type="ECO:0000256" key="3">
    <source>
        <dbReference type="ARBA" id="ARBA00023172"/>
    </source>
</evidence>
<keyword evidence="3" id="KW-0233">DNA recombination</keyword>
<organism evidence="6 7">
    <name type="scientific">Furculomyces boomerangus</name>
    <dbReference type="NCBI Taxonomy" id="61424"/>
    <lineage>
        <taxon>Eukaryota</taxon>
        <taxon>Fungi</taxon>
        <taxon>Fungi incertae sedis</taxon>
        <taxon>Zoopagomycota</taxon>
        <taxon>Kickxellomycotina</taxon>
        <taxon>Harpellomycetes</taxon>
        <taxon>Harpellales</taxon>
        <taxon>Harpellaceae</taxon>
        <taxon>Furculomyces</taxon>
    </lineage>
</organism>
<dbReference type="STRING" id="61424.A0A2T9YIN3"/>
<accession>A0A2T9YIN3</accession>
<dbReference type="GO" id="GO:0045002">
    <property type="term" value="P:double-strand break repair via single-strand annealing"/>
    <property type="evidence" value="ECO:0007669"/>
    <property type="project" value="TreeGrafter"/>
</dbReference>
<reference evidence="6 7" key="1">
    <citation type="journal article" date="2018" name="MBio">
        <title>Comparative Genomics Reveals the Core Gene Toolbox for the Fungus-Insect Symbiosis.</title>
        <authorList>
            <person name="Wang Y."/>
            <person name="Stata M."/>
            <person name="Wang W."/>
            <person name="Stajich J.E."/>
            <person name="White M.M."/>
            <person name="Moncalvo J.M."/>
        </authorList>
    </citation>
    <scope>NUCLEOTIDE SEQUENCE [LARGE SCALE GENOMIC DNA]</scope>
    <source>
        <strain evidence="6 7">AUS-77-4</strain>
    </source>
</reference>
<dbReference type="Gene3D" id="3.30.390.80">
    <property type="entry name" value="DNA repair protein Rad52/59/22"/>
    <property type="match status" value="1"/>
</dbReference>
<comment type="similarity">
    <text evidence="1">Belongs to the RAD52 family.</text>
</comment>
<dbReference type="GO" id="GO:0003697">
    <property type="term" value="F:single-stranded DNA binding"/>
    <property type="evidence" value="ECO:0007669"/>
    <property type="project" value="UniProtKB-ARBA"/>
</dbReference>
<sequence length="457" mass="50322">MDTPKSQPGLHIKPYQPDEFNQKANILKKKLPPELISYRKGAGGARLAYLEGWRAISLANEIFGFNGWSSTIQNMTVDYNAPLYNNIKFLLVIYSQMDVSPDGRISLGLSSVVRITLKDGTMHEDVGYGTIENAKSKSMAFEKAKKEAATDGLKRALRMFGDVLGNCLYNRNYVGSVGKFSKKREAESYNEDDLYRVGNLDNPIKQIAINPYRSPAHQPIHRNMQTPSRKAPAVNEGGVNFVNHVPAHSPIKPKNKAQQTPKKFSDVENILSQDDFEWEDTLDEIIGIIEYESAELDDIDYDISTVLPDNALYQSNGKKTKCEETQQSTVQTNGGLNINETSFANTNVASSGNASTHLNNDNSNERRDFNLSNNFGSSNNTFANKRGFNNSAPNTQNASSSNGNTTTGFAKDSQFSTNTPQNPAPSFRNVTHGSAPSSNGNNTPSNVGFMPASKLHK</sequence>
<dbReference type="InterPro" id="IPR007232">
    <property type="entry name" value="Rad52_Rad59_Rad22"/>
</dbReference>
<evidence type="ECO:0000313" key="6">
    <source>
        <dbReference type="EMBL" id="PVU92180.1"/>
    </source>
</evidence>
<dbReference type="EMBL" id="MBFT01000382">
    <property type="protein sequence ID" value="PVU92180.1"/>
    <property type="molecule type" value="Genomic_DNA"/>
</dbReference>
<feature type="region of interest" description="Disordered" evidence="5">
    <location>
        <begin position="347"/>
        <end position="457"/>
    </location>
</feature>
<feature type="compositionally biased region" description="Polar residues" evidence="5">
    <location>
        <begin position="428"/>
        <end position="446"/>
    </location>
</feature>
<dbReference type="GO" id="GO:0000724">
    <property type="term" value="P:double-strand break repair via homologous recombination"/>
    <property type="evidence" value="ECO:0007669"/>
    <property type="project" value="TreeGrafter"/>
</dbReference>
<dbReference type="Proteomes" id="UP000245699">
    <property type="component" value="Unassembled WGS sequence"/>
</dbReference>
<name>A0A2T9YIN3_9FUNG</name>
<dbReference type="FunFam" id="3.30.390.80:FF:000001">
    <property type="entry name" value="DNA repair protein RAD52 homolog"/>
    <property type="match status" value="1"/>
</dbReference>
<gene>
    <name evidence="6" type="ORF">BB559_003817</name>
</gene>
<keyword evidence="4" id="KW-0234">DNA repair</keyword>
<dbReference type="PANTHER" id="PTHR12132:SF1">
    <property type="entry name" value="DNA REPAIR PROTEIN RAD52 HOMOLOG"/>
    <property type="match status" value="1"/>
</dbReference>
<feature type="compositionally biased region" description="Polar residues" evidence="5">
    <location>
        <begin position="387"/>
        <end position="421"/>
    </location>
</feature>
<comment type="caution">
    <text evidence="6">The sequence shown here is derived from an EMBL/GenBank/DDBJ whole genome shotgun (WGS) entry which is preliminary data.</text>
</comment>
<evidence type="ECO:0000256" key="1">
    <source>
        <dbReference type="ARBA" id="ARBA00006638"/>
    </source>
</evidence>
<dbReference type="AlphaFoldDB" id="A0A2T9YIN3"/>
<dbReference type="PANTHER" id="PTHR12132">
    <property type="entry name" value="DNA REPAIR AND RECOMBINATION PROTEIN RAD52, RAD59"/>
    <property type="match status" value="1"/>
</dbReference>
<feature type="compositionally biased region" description="Polar residues" evidence="5">
    <location>
        <begin position="347"/>
        <end position="362"/>
    </location>
</feature>
<dbReference type="OrthoDB" id="206565at2759"/>
<evidence type="ECO:0008006" key="8">
    <source>
        <dbReference type="Google" id="ProtNLM"/>
    </source>
</evidence>
<dbReference type="InterPro" id="IPR042525">
    <property type="entry name" value="Rad52_Rad59_Rad22_sf"/>
</dbReference>
<evidence type="ECO:0000256" key="2">
    <source>
        <dbReference type="ARBA" id="ARBA00022763"/>
    </source>
</evidence>
<proteinExistence type="inferred from homology"/>
<feature type="compositionally biased region" description="Low complexity" evidence="5">
    <location>
        <begin position="370"/>
        <end position="384"/>
    </location>
</feature>
<dbReference type="SUPFAM" id="SSF54768">
    <property type="entry name" value="dsRNA-binding domain-like"/>
    <property type="match status" value="1"/>
</dbReference>
<evidence type="ECO:0000256" key="4">
    <source>
        <dbReference type="ARBA" id="ARBA00023204"/>
    </source>
</evidence>
<keyword evidence="7" id="KW-1185">Reference proteome</keyword>
<keyword evidence="2" id="KW-0227">DNA damage</keyword>
<evidence type="ECO:0000313" key="7">
    <source>
        <dbReference type="Proteomes" id="UP000245699"/>
    </source>
</evidence>
<evidence type="ECO:0000256" key="5">
    <source>
        <dbReference type="SAM" id="MobiDB-lite"/>
    </source>
</evidence>
<dbReference type="GO" id="GO:0006312">
    <property type="term" value="P:mitotic recombination"/>
    <property type="evidence" value="ECO:0007669"/>
    <property type="project" value="TreeGrafter"/>
</dbReference>
<dbReference type="GO" id="GO:0005634">
    <property type="term" value="C:nucleus"/>
    <property type="evidence" value="ECO:0007669"/>
    <property type="project" value="TreeGrafter"/>
</dbReference>
<protein>
    <recommendedName>
        <fullName evidence="8">DNA repair and recombination protein RAD52</fullName>
    </recommendedName>
</protein>
<dbReference type="InterPro" id="IPR041247">
    <property type="entry name" value="Rad52_fam"/>
</dbReference>